<evidence type="ECO:0000313" key="1">
    <source>
        <dbReference type="EMBL" id="CAG8578401.1"/>
    </source>
</evidence>
<evidence type="ECO:0000313" key="2">
    <source>
        <dbReference type="Proteomes" id="UP000789706"/>
    </source>
</evidence>
<keyword evidence="2" id="KW-1185">Reference proteome</keyword>
<reference evidence="1" key="1">
    <citation type="submission" date="2021-06" db="EMBL/GenBank/DDBJ databases">
        <authorList>
            <person name="Kallberg Y."/>
            <person name="Tangrot J."/>
            <person name="Rosling A."/>
        </authorList>
    </citation>
    <scope>NUCLEOTIDE SEQUENCE</scope>
    <source>
        <strain evidence="1">AZ414A</strain>
    </source>
</reference>
<name>A0A9N9BSQ6_9GLOM</name>
<dbReference type="AlphaFoldDB" id="A0A9N9BSQ6"/>
<gene>
    <name evidence="1" type="ORF">DEBURN_LOCUS8447</name>
</gene>
<dbReference type="Proteomes" id="UP000789706">
    <property type="component" value="Unassembled WGS sequence"/>
</dbReference>
<comment type="caution">
    <text evidence="1">The sequence shown here is derived from an EMBL/GenBank/DDBJ whole genome shotgun (WGS) entry which is preliminary data.</text>
</comment>
<organism evidence="1 2">
    <name type="scientific">Diversispora eburnea</name>
    <dbReference type="NCBI Taxonomy" id="1213867"/>
    <lineage>
        <taxon>Eukaryota</taxon>
        <taxon>Fungi</taxon>
        <taxon>Fungi incertae sedis</taxon>
        <taxon>Mucoromycota</taxon>
        <taxon>Glomeromycotina</taxon>
        <taxon>Glomeromycetes</taxon>
        <taxon>Diversisporales</taxon>
        <taxon>Diversisporaceae</taxon>
        <taxon>Diversispora</taxon>
    </lineage>
</organism>
<accession>A0A9N9BSQ6</accession>
<sequence length="111" mass="13101">MDTKNILSSGNVNIDKIIQESQINRNRWKWIPYDNFHVTTKRIADNEYYTLHLIRLRNSSEYRGVVALKELKDYKHNISELIKAIKNTLSWFHSPCFTGFFGISKNLSTHN</sequence>
<protein>
    <submittedName>
        <fullName evidence="1">5819_t:CDS:1</fullName>
    </submittedName>
</protein>
<proteinExistence type="predicted"/>
<dbReference type="EMBL" id="CAJVPK010001245">
    <property type="protein sequence ID" value="CAG8578401.1"/>
    <property type="molecule type" value="Genomic_DNA"/>
</dbReference>